<dbReference type="InterPro" id="IPR050200">
    <property type="entry name" value="Nuclear_hormone_rcpt_NR3"/>
</dbReference>
<comment type="subcellular location">
    <subcellularLocation>
        <location evidence="9">Nucleus</location>
    </subcellularLocation>
</comment>
<keyword evidence="2 9" id="KW-0863">Zinc-finger</keyword>
<evidence type="ECO:0000256" key="2">
    <source>
        <dbReference type="ARBA" id="ARBA00022771"/>
    </source>
</evidence>
<evidence type="ECO:0000256" key="1">
    <source>
        <dbReference type="ARBA" id="ARBA00022723"/>
    </source>
</evidence>
<evidence type="ECO:0000256" key="9">
    <source>
        <dbReference type="RuleBase" id="RU004334"/>
    </source>
</evidence>
<keyword evidence="4 9" id="KW-0805">Transcription regulation</keyword>
<keyword evidence="14" id="KW-1185">Reference proteome</keyword>
<comment type="similarity">
    <text evidence="9">Belongs to the nuclear hormone receptor family.</text>
</comment>
<dbReference type="Gene3D" id="3.30.50.10">
    <property type="entry name" value="Erythroid Transcription Factor GATA-1, subunit A"/>
    <property type="match status" value="1"/>
</dbReference>
<evidence type="ECO:0000256" key="10">
    <source>
        <dbReference type="SAM" id="MobiDB-lite"/>
    </source>
</evidence>
<feature type="compositionally biased region" description="Polar residues" evidence="10">
    <location>
        <begin position="521"/>
        <end position="540"/>
    </location>
</feature>
<dbReference type="EMBL" id="CP111022">
    <property type="protein sequence ID" value="WAR20175.1"/>
    <property type="molecule type" value="Genomic_DNA"/>
</dbReference>
<gene>
    <name evidence="13" type="ORF">MAR_002013</name>
</gene>
<evidence type="ECO:0000256" key="3">
    <source>
        <dbReference type="ARBA" id="ARBA00022833"/>
    </source>
</evidence>
<dbReference type="PRINTS" id="PR00398">
    <property type="entry name" value="STRDHORMONER"/>
</dbReference>
<organism evidence="13 14">
    <name type="scientific">Mya arenaria</name>
    <name type="common">Soft-shell clam</name>
    <dbReference type="NCBI Taxonomy" id="6604"/>
    <lineage>
        <taxon>Eukaryota</taxon>
        <taxon>Metazoa</taxon>
        <taxon>Spiralia</taxon>
        <taxon>Lophotrochozoa</taxon>
        <taxon>Mollusca</taxon>
        <taxon>Bivalvia</taxon>
        <taxon>Autobranchia</taxon>
        <taxon>Heteroconchia</taxon>
        <taxon>Euheterodonta</taxon>
        <taxon>Imparidentia</taxon>
        <taxon>Neoheterodontei</taxon>
        <taxon>Myida</taxon>
        <taxon>Myoidea</taxon>
        <taxon>Myidae</taxon>
        <taxon>Mya</taxon>
    </lineage>
</organism>
<dbReference type="InterPro" id="IPR001723">
    <property type="entry name" value="Nuclear_hrmn_rcpt"/>
</dbReference>
<feature type="domain" description="NR LBD" evidence="12">
    <location>
        <begin position="546"/>
        <end position="771"/>
    </location>
</feature>
<proteinExistence type="inferred from homology"/>
<sequence length="782" mass="87372">MPPPKKPKVGRTSLEQFLTEDESHLDRRNSRDSEGNSPAGTIDDGSDGEVFNSASDSEKELNVKSSSVDERTTLFHKLLLKSRSVDEQKVPRSPDDDACSPTASPPAAGENVGAFRKYQDHLRLQLEKPRQIEIKLECTSPKEPNVAPELGSNEDYSNVTVKESSSAPQQRLTTDQGRLIDTLVASALASSAAQSIIYGGRSTSYTAAPNAYPHGQNMSFSTCSMKGFENEPHDLSKKTDATKYLGHRLYEGLNPSDQSRLASVYREWALRQNKDNAFERSKQYLESHRRIVGLLSERTDESVRDERLADKENMVQAVPARYPNGIYSSVGINRMMGGYRYDTHQRETMEHSNGGKLDESGCIISPTGNYVPVHSMIPSGQPTINQSPTSTNMEGVDRYHPALMNPHFLHNDSRRMKPESSHGAGGVNKLCQVCSDNASGFHYGVWSCEGCKAFFKRSIQGPVDYVCPATNTCTIDKHRRKSCQACRLRKCYEVGMNKGSQRKERKSANSLQNKSPKRPRSNSGDNTAIGSPDSTPTPAKNSRKSRTTLTIEALSKAEMPRLESYHNHSLPPTRQHLLASFVKLAEKELVYLINWAKNVPGYCELSLGDQVHLIECCWMELLFLNIVHRSLEHGGRRLVIAPDLVLERPYWATMGMSEVFEQLAAVSEQLVQYHLHNEEFLLLQATVLANAEVRKLASYTKLFEIKQSILDGVVDIAQKYHPDNLRHVPSLLLMLTHIRQAAERAVTYFQSLKADGTVTFCDLLSEMLDAQKEEKTGNHNLS</sequence>
<dbReference type="InterPro" id="IPR035500">
    <property type="entry name" value="NHR-like_dom_sf"/>
</dbReference>
<dbReference type="CDD" id="cd07171">
    <property type="entry name" value="NR_DBD_ER"/>
    <property type="match status" value="1"/>
</dbReference>
<dbReference type="PROSITE" id="PS51030">
    <property type="entry name" value="NUCLEAR_REC_DBD_2"/>
    <property type="match status" value="1"/>
</dbReference>
<dbReference type="InterPro" id="IPR001628">
    <property type="entry name" value="Znf_hrmn_rcpt"/>
</dbReference>
<feature type="domain" description="Nuclear receptor" evidence="11">
    <location>
        <begin position="428"/>
        <end position="503"/>
    </location>
</feature>
<reference evidence="13" key="1">
    <citation type="submission" date="2022-11" db="EMBL/GenBank/DDBJ databases">
        <title>Centuries of genome instability and evolution in soft-shell clam transmissible cancer (bioRxiv).</title>
        <authorList>
            <person name="Hart S.F.M."/>
            <person name="Yonemitsu M.A."/>
            <person name="Giersch R.M."/>
            <person name="Beal B.F."/>
            <person name="Arriagada G."/>
            <person name="Davis B.W."/>
            <person name="Ostrander E.A."/>
            <person name="Goff S.P."/>
            <person name="Metzger M.J."/>
        </authorList>
    </citation>
    <scope>NUCLEOTIDE SEQUENCE</scope>
    <source>
        <strain evidence="13">MELC-2E11</strain>
        <tissue evidence="13">Siphon/mantle</tissue>
    </source>
</reference>
<dbReference type="Proteomes" id="UP001164746">
    <property type="component" value="Chromosome 11"/>
</dbReference>
<dbReference type="SUPFAM" id="SSF57716">
    <property type="entry name" value="Glucocorticoid receptor-like (DNA-binding domain)"/>
    <property type="match status" value="1"/>
</dbReference>
<keyword evidence="1 9" id="KW-0479">Metal-binding</keyword>
<dbReference type="PANTHER" id="PTHR48092">
    <property type="entry name" value="KNIRPS-RELATED PROTEIN-RELATED"/>
    <property type="match status" value="1"/>
</dbReference>
<protein>
    <submittedName>
        <fullName evidence="13">ESR1-like protein</fullName>
    </submittedName>
</protein>
<evidence type="ECO:0000259" key="12">
    <source>
        <dbReference type="PROSITE" id="PS51843"/>
    </source>
</evidence>
<dbReference type="InterPro" id="IPR013088">
    <property type="entry name" value="Znf_NHR/GATA"/>
</dbReference>
<dbReference type="Pfam" id="PF00105">
    <property type="entry name" value="zf-C4"/>
    <property type="match status" value="1"/>
</dbReference>
<dbReference type="Gene3D" id="1.10.565.10">
    <property type="entry name" value="Retinoid X Receptor"/>
    <property type="match status" value="1"/>
</dbReference>
<evidence type="ECO:0000313" key="13">
    <source>
        <dbReference type="EMBL" id="WAR20175.1"/>
    </source>
</evidence>
<dbReference type="SMART" id="SM00430">
    <property type="entry name" value="HOLI"/>
    <property type="match status" value="1"/>
</dbReference>
<evidence type="ECO:0000256" key="4">
    <source>
        <dbReference type="ARBA" id="ARBA00023015"/>
    </source>
</evidence>
<evidence type="ECO:0000256" key="7">
    <source>
        <dbReference type="ARBA" id="ARBA00023170"/>
    </source>
</evidence>
<dbReference type="Pfam" id="PF00104">
    <property type="entry name" value="Hormone_recep"/>
    <property type="match status" value="1"/>
</dbReference>
<dbReference type="SMART" id="SM00399">
    <property type="entry name" value="ZnF_C4"/>
    <property type="match status" value="1"/>
</dbReference>
<evidence type="ECO:0000259" key="11">
    <source>
        <dbReference type="PROSITE" id="PS51030"/>
    </source>
</evidence>
<accession>A0ABY7FDL5</accession>
<dbReference type="SUPFAM" id="SSF48508">
    <property type="entry name" value="Nuclear receptor ligand-binding domain"/>
    <property type="match status" value="1"/>
</dbReference>
<feature type="compositionally biased region" description="Basic and acidic residues" evidence="10">
    <location>
        <begin position="83"/>
        <end position="95"/>
    </location>
</feature>
<feature type="compositionally biased region" description="Basic and acidic residues" evidence="10">
    <location>
        <begin position="56"/>
        <end position="73"/>
    </location>
</feature>
<keyword evidence="8 9" id="KW-0539">Nucleus</keyword>
<dbReference type="PROSITE" id="PS51843">
    <property type="entry name" value="NR_LBD"/>
    <property type="match status" value="1"/>
</dbReference>
<evidence type="ECO:0000256" key="6">
    <source>
        <dbReference type="ARBA" id="ARBA00023163"/>
    </source>
</evidence>
<keyword evidence="5 9" id="KW-0238">DNA-binding</keyword>
<evidence type="ECO:0000313" key="14">
    <source>
        <dbReference type="Proteomes" id="UP001164746"/>
    </source>
</evidence>
<feature type="region of interest" description="Disordered" evidence="10">
    <location>
        <begin position="498"/>
        <end position="547"/>
    </location>
</feature>
<dbReference type="PROSITE" id="PS00031">
    <property type="entry name" value="NUCLEAR_REC_DBD_1"/>
    <property type="match status" value="1"/>
</dbReference>
<keyword evidence="6 9" id="KW-0804">Transcription</keyword>
<dbReference type="InterPro" id="IPR000536">
    <property type="entry name" value="Nucl_hrmn_rcpt_lig-bd"/>
</dbReference>
<keyword evidence="7 9" id="KW-0675">Receptor</keyword>
<name>A0ABY7FDL5_MYAAR</name>
<feature type="region of interest" description="Disordered" evidence="10">
    <location>
        <begin position="1"/>
        <end position="111"/>
    </location>
</feature>
<evidence type="ECO:0000256" key="5">
    <source>
        <dbReference type="ARBA" id="ARBA00023125"/>
    </source>
</evidence>
<keyword evidence="3 9" id="KW-0862">Zinc</keyword>
<dbReference type="PRINTS" id="PR00047">
    <property type="entry name" value="STROIDFINGER"/>
</dbReference>
<evidence type="ECO:0000256" key="8">
    <source>
        <dbReference type="ARBA" id="ARBA00023242"/>
    </source>
</evidence>
<feature type="compositionally biased region" description="Basic and acidic residues" evidence="10">
    <location>
        <begin position="21"/>
        <end position="34"/>
    </location>
</feature>